<sequence length="76" mass="8707">MHGLNHETSTAMQKSRRFVRGKPNISLCHQHHARLRALNRRRPENPGFLAEFCRYAVPSAFVVAVRAVSDAFPTRH</sequence>
<evidence type="ECO:0000313" key="3">
    <source>
        <dbReference type="Proteomes" id="UP000283655"/>
    </source>
</evidence>
<feature type="region of interest" description="Disordered" evidence="1">
    <location>
        <begin position="1"/>
        <end position="23"/>
    </location>
</feature>
<feature type="compositionally biased region" description="Polar residues" evidence="1">
    <location>
        <begin position="1"/>
        <end position="13"/>
    </location>
</feature>
<organism evidence="2 3">
    <name type="scientific">Pectobacterium carotovorum</name>
    <name type="common">Erwinia carotovora</name>
    <dbReference type="NCBI Taxonomy" id="554"/>
    <lineage>
        <taxon>Bacteria</taxon>
        <taxon>Pseudomonadati</taxon>
        <taxon>Pseudomonadota</taxon>
        <taxon>Gammaproteobacteria</taxon>
        <taxon>Enterobacterales</taxon>
        <taxon>Pectobacteriaceae</taxon>
        <taxon>Pectobacterium</taxon>
    </lineage>
</organism>
<dbReference type="EMBL" id="QZDH01000050">
    <property type="protein sequence ID" value="RJL48763.1"/>
    <property type="molecule type" value="Genomic_DNA"/>
</dbReference>
<comment type="caution">
    <text evidence="2">The sequence shown here is derived from an EMBL/GenBank/DDBJ whole genome shotgun (WGS) entry which is preliminary data.</text>
</comment>
<gene>
    <name evidence="2" type="ORF">D5071_17450</name>
</gene>
<dbReference type="AlphaFoldDB" id="A0A419ASL6"/>
<dbReference type="Proteomes" id="UP000283655">
    <property type="component" value="Unassembled WGS sequence"/>
</dbReference>
<evidence type="ECO:0000256" key="1">
    <source>
        <dbReference type="SAM" id="MobiDB-lite"/>
    </source>
</evidence>
<evidence type="ECO:0000313" key="2">
    <source>
        <dbReference type="EMBL" id="RJL48763.1"/>
    </source>
</evidence>
<accession>A0A419ASL6</accession>
<protein>
    <submittedName>
        <fullName evidence="2">Uncharacterized protein</fullName>
    </submittedName>
</protein>
<name>A0A419ASL6_PECCA</name>
<reference evidence="2 3" key="1">
    <citation type="submission" date="2018-09" db="EMBL/GenBank/DDBJ databases">
        <title>Phylogenetic diversity of Pectobacterium and Dickeya strains causing blackleg disease of potato in Morocco.</title>
        <authorList>
            <person name="Oulghazi S."/>
            <person name="Moumni M."/>
            <person name="Faure D."/>
        </authorList>
    </citation>
    <scope>NUCLEOTIDE SEQUENCE [LARGE SCALE GENOMIC DNA]</scope>
    <source>
        <strain evidence="2 3">S1.15.11.2D</strain>
    </source>
</reference>
<proteinExistence type="predicted"/>